<geneLocation type="plasmid" evidence="2">
    <name>prgalie4872c</name>
</geneLocation>
<keyword evidence="1" id="KW-0614">Plasmid</keyword>
<dbReference type="EMBL" id="CP017104">
    <property type="protein sequence ID" value="APO70221.1"/>
    <property type="molecule type" value="Genomic_DNA"/>
</dbReference>
<dbReference type="Proteomes" id="UP000184749">
    <property type="component" value="Plasmid pRgalIE4872c"/>
</dbReference>
<gene>
    <name evidence="1" type="ORF">IE4872_PC00193</name>
</gene>
<protein>
    <submittedName>
        <fullName evidence="1">Uncharacterized protein</fullName>
    </submittedName>
</protein>
<evidence type="ECO:0000313" key="1">
    <source>
        <dbReference type="EMBL" id="APO70221.1"/>
    </source>
</evidence>
<reference evidence="1 2" key="1">
    <citation type="submission" date="2016-09" db="EMBL/GenBank/DDBJ databases">
        <title>The complete genome sequences of Rhizobium gallicum, symbiovars gallicum and phaseoli, symbionts associated to common bean (Phaseolus vulgaris).</title>
        <authorList>
            <person name="Bustos P."/>
            <person name="Santamaria R.I."/>
            <person name="Perez-Carrascal O.M."/>
            <person name="Juarez S."/>
            <person name="Lozano L."/>
            <person name="Martinez-Flores I."/>
            <person name="Martinez-Romero E."/>
            <person name="Cevallos M."/>
            <person name="Romero D."/>
            <person name="Davila G."/>
            <person name="Gonzalez V."/>
        </authorList>
    </citation>
    <scope>NUCLEOTIDE SEQUENCE [LARGE SCALE GENOMIC DNA]</scope>
    <source>
        <strain evidence="1 2">IE4872</strain>
        <plasmid evidence="2">prgalie4872c</plasmid>
    </source>
</reference>
<evidence type="ECO:0000313" key="2">
    <source>
        <dbReference type="Proteomes" id="UP000184749"/>
    </source>
</evidence>
<name>A0A1L5NQN0_9HYPH</name>
<sequence length="55" mass="6071">MHNFQLPLFRKGVGRGGMSTCGDLPSGQHLCAGVKNARTLILEMIVDISERMRDI</sequence>
<proteinExistence type="predicted"/>
<accession>A0A1L5NQN0</accession>
<organism evidence="1 2">
    <name type="scientific">Rhizobium gallicum</name>
    <dbReference type="NCBI Taxonomy" id="56730"/>
    <lineage>
        <taxon>Bacteria</taxon>
        <taxon>Pseudomonadati</taxon>
        <taxon>Pseudomonadota</taxon>
        <taxon>Alphaproteobacteria</taxon>
        <taxon>Hyphomicrobiales</taxon>
        <taxon>Rhizobiaceae</taxon>
        <taxon>Rhizobium/Agrobacterium group</taxon>
        <taxon>Rhizobium</taxon>
    </lineage>
</organism>
<dbReference type="AlphaFoldDB" id="A0A1L5NQN0"/>